<dbReference type="GO" id="GO:0047605">
    <property type="term" value="F:acetolactate decarboxylase activity"/>
    <property type="evidence" value="ECO:0007669"/>
    <property type="project" value="UniProtKB-EC"/>
</dbReference>
<gene>
    <name evidence="10" type="primary">budA</name>
    <name evidence="10" type="ORF">DHf2319_12005</name>
</gene>
<dbReference type="PIRSF" id="PIRSF001332">
    <property type="entry name" value="Acetolac_decarb"/>
    <property type="match status" value="1"/>
</dbReference>
<keyword evidence="11" id="KW-1185">Reference proteome</keyword>
<keyword evidence="8 9" id="KW-0456">Lyase</keyword>
<evidence type="ECO:0000313" key="11">
    <source>
        <dbReference type="Proteomes" id="UP000831607"/>
    </source>
</evidence>
<dbReference type="NCBIfam" id="TIGR01252">
    <property type="entry name" value="acetolac_decarb"/>
    <property type="match status" value="1"/>
</dbReference>
<dbReference type="EC" id="4.1.1.5" evidence="4 9"/>
<comment type="similarity">
    <text evidence="3 9">Belongs to the alpha-acetolactate decarboxylase family.</text>
</comment>
<evidence type="ECO:0000256" key="6">
    <source>
        <dbReference type="ARBA" id="ARBA00022793"/>
    </source>
</evidence>
<evidence type="ECO:0000256" key="2">
    <source>
        <dbReference type="ARBA" id="ARBA00005170"/>
    </source>
</evidence>
<protein>
    <recommendedName>
        <fullName evidence="5 9">Alpha-acetolactate decarboxylase</fullName>
        <ecNumber evidence="4 9">4.1.1.5</ecNumber>
    </recommendedName>
</protein>
<dbReference type="InterPro" id="IPR005128">
    <property type="entry name" value="Acetolactate_a_deCO2ase"/>
</dbReference>
<evidence type="ECO:0000256" key="3">
    <source>
        <dbReference type="ARBA" id="ARBA00007106"/>
    </source>
</evidence>
<evidence type="ECO:0000256" key="9">
    <source>
        <dbReference type="PIRNR" id="PIRNR001332"/>
    </source>
</evidence>
<dbReference type="SUPFAM" id="SSF117856">
    <property type="entry name" value="AF0104/ALDC/Ptd012-like"/>
    <property type="match status" value="1"/>
</dbReference>
<reference evidence="10 11" key="1">
    <citation type="submission" date="2020-11" db="EMBL/GenBank/DDBJ databases">
        <title>Algicoccus daihaiensis sp.nov., isolated from Daihai Lake in Inner Mongolia.</title>
        <authorList>
            <person name="Kai J."/>
        </authorList>
    </citation>
    <scope>NUCLEOTIDE SEQUENCE [LARGE SCALE GENOMIC DNA]</scope>
    <source>
        <strain evidence="11">f23</strain>
    </source>
</reference>
<organism evidence="10 11">
    <name type="scientific">Orrella daihaiensis</name>
    <dbReference type="NCBI Taxonomy" id="2782176"/>
    <lineage>
        <taxon>Bacteria</taxon>
        <taxon>Pseudomonadati</taxon>
        <taxon>Pseudomonadota</taxon>
        <taxon>Betaproteobacteria</taxon>
        <taxon>Burkholderiales</taxon>
        <taxon>Alcaligenaceae</taxon>
        <taxon>Orrella</taxon>
    </lineage>
</organism>
<dbReference type="Proteomes" id="UP000831607">
    <property type="component" value="Chromosome"/>
</dbReference>
<evidence type="ECO:0000313" key="10">
    <source>
        <dbReference type="EMBL" id="UOD50149.1"/>
    </source>
</evidence>
<evidence type="ECO:0000256" key="8">
    <source>
        <dbReference type="ARBA" id="ARBA00023239"/>
    </source>
</evidence>
<comment type="catalytic activity">
    <reaction evidence="1 9">
        <text>(2S)-2-acetolactate + H(+) = (R)-acetoin + CO2</text>
        <dbReference type="Rhea" id="RHEA:21580"/>
        <dbReference type="ChEBI" id="CHEBI:15378"/>
        <dbReference type="ChEBI" id="CHEBI:15686"/>
        <dbReference type="ChEBI" id="CHEBI:16526"/>
        <dbReference type="ChEBI" id="CHEBI:58476"/>
        <dbReference type="EC" id="4.1.1.5"/>
    </reaction>
</comment>
<dbReference type="PANTHER" id="PTHR35524:SF1">
    <property type="entry name" value="ALPHA-ACETOLACTATE DECARBOXYLASE"/>
    <property type="match status" value="1"/>
</dbReference>
<evidence type="ECO:0000256" key="4">
    <source>
        <dbReference type="ARBA" id="ARBA00013204"/>
    </source>
</evidence>
<accession>A0ABY4AQ08</accession>
<dbReference type="Pfam" id="PF03306">
    <property type="entry name" value="AAL_decarboxy"/>
    <property type="match status" value="1"/>
</dbReference>
<evidence type="ECO:0000256" key="7">
    <source>
        <dbReference type="ARBA" id="ARBA00023061"/>
    </source>
</evidence>
<name>A0ABY4AQ08_9BURK</name>
<evidence type="ECO:0000256" key="1">
    <source>
        <dbReference type="ARBA" id="ARBA00001784"/>
    </source>
</evidence>
<comment type="pathway">
    <text evidence="2 9">Polyol metabolism; (R,R)-butane-2,3-diol biosynthesis; (R,R)-butane-2,3-diol from pyruvate: step 2/3.</text>
</comment>
<keyword evidence="6 9" id="KW-0210">Decarboxylase</keyword>
<dbReference type="EMBL" id="CP063982">
    <property type="protein sequence ID" value="UOD50149.1"/>
    <property type="molecule type" value="Genomic_DNA"/>
</dbReference>
<dbReference type="RefSeq" id="WP_243478545.1">
    <property type="nucleotide sequence ID" value="NZ_CP063982.1"/>
</dbReference>
<dbReference type="Gene3D" id="3.30.1330.80">
    <property type="entry name" value="Hypothetical protein, similar to alpha- acetolactate decarboxylase, domain 2"/>
    <property type="match status" value="2"/>
</dbReference>
<evidence type="ECO:0000256" key="5">
    <source>
        <dbReference type="ARBA" id="ARBA00020164"/>
    </source>
</evidence>
<dbReference type="CDD" id="cd17299">
    <property type="entry name" value="acetolactate_decarboxylase"/>
    <property type="match status" value="1"/>
</dbReference>
<keyword evidence="7 9" id="KW-0005">Acetoin biosynthesis</keyword>
<proteinExistence type="inferred from homology"/>
<sequence>MDNHKLPGFSSLGVNLPQSIVAQLKAHCERTGESIDHTIQRALAQALGVEHHTIYQVSTSTALVQGVYQGCVTVGDVKTHGNFGLGTYDSLDGEGLMLEGEVWQALSDGSVVKPDDSATAPFWACTTFEADKTETLAAVESWDDLLSQLDAMRDSQNLFVAFRIDGQFDQIHYRVACKANPGEDLVTATSHQAEFTLNDCEGTLMGFWSPAYAKTLNVPGYHLHLLSHDHQHGGHVLGIKARNLKVQVMNANNVVIALPESPDFLKADLSADPTAALSKAEGAKT</sequence>
<dbReference type="PANTHER" id="PTHR35524">
    <property type="entry name" value="ALPHA-ACETOLACTATE DECARBOXYLASE"/>
    <property type="match status" value="1"/>
</dbReference>